<keyword evidence="1" id="KW-0472">Membrane</keyword>
<sequence length="80" mass="9562">MKGYWKSKRNREREALVIVGGIGLYLLQLLLKDRRPPHVLQVVLPLPLQPLLIAHYTWIQFHLILFDLRRSDPIHNHFFL</sequence>
<feature type="transmembrane region" description="Helical" evidence="1">
    <location>
        <begin position="15"/>
        <end position="31"/>
    </location>
</feature>
<keyword evidence="3" id="KW-1185">Reference proteome</keyword>
<gene>
    <name evidence="2" type="ORF">Pyn_39283</name>
</gene>
<evidence type="ECO:0000313" key="2">
    <source>
        <dbReference type="EMBL" id="PQQ03179.1"/>
    </source>
</evidence>
<dbReference type="EMBL" id="PJQY01001372">
    <property type="protein sequence ID" value="PQQ03179.1"/>
    <property type="molecule type" value="Genomic_DNA"/>
</dbReference>
<dbReference type="AlphaFoldDB" id="A0A314YDY9"/>
<dbReference type="Proteomes" id="UP000250321">
    <property type="component" value="Unassembled WGS sequence"/>
</dbReference>
<accession>A0A314YDY9</accession>
<reference evidence="2 3" key="1">
    <citation type="submission" date="2018-02" db="EMBL/GenBank/DDBJ databases">
        <title>Draft genome of wild Prunus yedoensis var. nudiflora.</title>
        <authorList>
            <person name="Baek S."/>
            <person name="Kim J.-H."/>
            <person name="Choi K."/>
            <person name="Kim G.-B."/>
            <person name="Cho A."/>
            <person name="Jang H."/>
            <person name="Shin C.-H."/>
            <person name="Yu H.-J."/>
            <person name="Mun J.-H."/>
        </authorList>
    </citation>
    <scope>NUCLEOTIDE SEQUENCE [LARGE SCALE GENOMIC DNA]</scope>
    <source>
        <strain evidence="3">cv. Jeju island</strain>
        <tissue evidence="2">Leaf</tissue>
    </source>
</reference>
<comment type="caution">
    <text evidence="2">The sequence shown here is derived from an EMBL/GenBank/DDBJ whole genome shotgun (WGS) entry which is preliminary data.</text>
</comment>
<organism evidence="2 3">
    <name type="scientific">Prunus yedoensis var. nudiflora</name>
    <dbReference type="NCBI Taxonomy" id="2094558"/>
    <lineage>
        <taxon>Eukaryota</taxon>
        <taxon>Viridiplantae</taxon>
        <taxon>Streptophyta</taxon>
        <taxon>Embryophyta</taxon>
        <taxon>Tracheophyta</taxon>
        <taxon>Spermatophyta</taxon>
        <taxon>Magnoliopsida</taxon>
        <taxon>eudicotyledons</taxon>
        <taxon>Gunneridae</taxon>
        <taxon>Pentapetalae</taxon>
        <taxon>rosids</taxon>
        <taxon>fabids</taxon>
        <taxon>Rosales</taxon>
        <taxon>Rosaceae</taxon>
        <taxon>Amygdaloideae</taxon>
        <taxon>Amygdaleae</taxon>
        <taxon>Prunus</taxon>
    </lineage>
</organism>
<feature type="transmembrane region" description="Helical" evidence="1">
    <location>
        <begin position="51"/>
        <end position="68"/>
    </location>
</feature>
<proteinExistence type="predicted"/>
<name>A0A314YDY9_PRUYE</name>
<keyword evidence="1" id="KW-0812">Transmembrane</keyword>
<protein>
    <submittedName>
        <fullName evidence="2">Uncharacterized protein</fullName>
    </submittedName>
</protein>
<evidence type="ECO:0000256" key="1">
    <source>
        <dbReference type="SAM" id="Phobius"/>
    </source>
</evidence>
<keyword evidence="1" id="KW-1133">Transmembrane helix</keyword>
<evidence type="ECO:0000313" key="3">
    <source>
        <dbReference type="Proteomes" id="UP000250321"/>
    </source>
</evidence>